<dbReference type="Proteomes" id="UP000566324">
    <property type="component" value="Unassembled WGS sequence"/>
</dbReference>
<dbReference type="PANTHER" id="PTHR12815">
    <property type="entry name" value="SORTING AND ASSEMBLY MACHINERY SAMM50 PROTEIN FAMILY MEMBER"/>
    <property type="match status" value="1"/>
</dbReference>
<dbReference type="InterPro" id="IPR034746">
    <property type="entry name" value="POTRA"/>
</dbReference>
<dbReference type="InterPro" id="IPR000184">
    <property type="entry name" value="Bac_surfAg_D15"/>
</dbReference>
<dbReference type="Pfam" id="PF01103">
    <property type="entry name" value="Omp85"/>
    <property type="match status" value="1"/>
</dbReference>
<proteinExistence type="predicted"/>
<dbReference type="Pfam" id="PF07244">
    <property type="entry name" value="POTRA"/>
    <property type="match status" value="1"/>
</dbReference>
<evidence type="ECO:0000256" key="5">
    <source>
        <dbReference type="SAM" id="SignalP"/>
    </source>
</evidence>
<evidence type="ECO:0000259" key="6">
    <source>
        <dbReference type="PROSITE" id="PS51779"/>
    </source>
</evidence>
<comment type="subcellular location">
    <subcellularLocation>
        <location evidence="1">Membrane</location>
    </subcellularLocation>
</comment>
<dbReference type="Gene3D" id="2.40.160.50">
    <property type="entry name" value="membrane protein fhac: a member of the omp85/tpsb transporter family"/>
    <property type="match status" value="1"/>
</dbReference>
<protein>
    <submittedName>
        <fullName evidence="7">Translocation and assembly module TamA</fullName>
    </submittedName>
</protein>
<evidence type="ECO:0000256" key="2">
    <source>
        <dbReference type="ARBA" id="ARBA00022452"/>
    </source>
</evidence>
<keyword evidence="2" id="KW-1134">Transmembrane beta strand</keyword>
<dbReference type="AlphaFoldDB" id="A0A7W7F7E4"/>
<organism evidence="7 8">
    <name type="scientific">Sphingosinicella soli</name>
    <dbReference type="NCBI Taxonomy" id="333708"/>
    <lineage>
        <taxon>Bacteria</taxon>
        <taxon>Pseudomonadati</taxon>
        <taxon>Pseudomonadota</taxon>
        <taxon>Alphaproteobacteria</taxon>
        <taxon>Sphingomonadales</taxon>
        <taxon>Sphingosinicellaceae</taxon>
        <taxon>Sphingosinicella</taxon>
    </lineage>
</organism>
<accession>A0A7W7F7E4</accession>
<feature type="compositionally biased region" description="Low complexity" evidence="4">
    <location>
        <begin position="22"/>
        <end position="36"/>
    </location>
</feature>
<dbReference type="RefSeq" id="WP_184071306.1">
    <property type="nucleotide sequence ID" value="NZ_JACHNZ010000048.1"/>
</dbReference>
<dbReference type="Gene3D" id="3.10.20.310">
    <property type="entry name" value="membrane protein fhac"/>
    <property type="match status" value="2"/>
</dbReference>
<dbReference type="InterPro" id="IPR010827">
    <property type="entry name" value="BamA/TamA_POTRA"/>
</dbReference>
<feature type="chain" id="PRO_5031439680" evidence="5">
    <location>
        <begin position="24"/>
        <end position="661"/>
    </location>
</feature>
<dbReference type="EMBL" id="JACHNZ010000048">
    <property type="protein sequence ID" value="MBB4633575.1"/>
    <property type="molecule type" value="Genomic_DNA"/>
</dbReference>
<dbReference type="PROSITE" id="PS51779">
    <property type="entry name" value="POTRA"/>
    <property type="match status" value="1"/>
</dbReference>
<evidence type="ECO:0000256" key="4">
    <source>
        <dbReference type="SAM" id="MobiDB-lite"/>
    </source>
</evidence>
<reference evidence="7 8" key="1">
    <citation type="submission" date="2020-08" db="EMBL/GenBank/DDBJ databases">
        <title>Genomic Encyclopedia of Type Strains, Phase IV (KMG-IV): sequencing the most valuable type-strain genomes for metagenomic binning, comparative biology and taxonomic classification.</title>
        <authorList>
            <person name="Goeker M."/>
        </authorList>
    </citation>
    <scope>NUCLEOTIDE SEQUENCE [LARGE SCALE GENOMIC DNA]</scope>
    <source>
        <strain evidence="7 8">DSM 17328</strain>
    </source>
</reference>
<keyword evidence="2" id="KW-0812">Transmembrane</keyword>
<feature type="signal peptide" evidence="5">
    <location>
        <begin position="1"/>
        <end position="23"/>
    </location>
</feature>
<dbReference type="InterPro" id="IPR039910">
    <property type="entry name" value="D15-like"/>
</dbReference>
<keyword evidence="5" id="KW-0732">Signal</keyword>
<keyword evidence="3" id="KW-0472">Membrane</keyword>
<feature type="compositionally biased region" description="Basic and acidic residues" evidence="4">
    <location>
        <begin position="37"/>
        <end position="46"/>
    </location>
</feature>
<evidence type="ECO:0000313" key="8">
    <source>
        <dbReference type="Proteomes" id="UP000566324"/>
    </source>
</evidence>
<name>A0A7W7F7E4_9SPHN</name>
<dbReference type="PANTHER" id="PTHR12815:SF42">
    <property type="entry name" value="BACTERIAL SURFACE ANTIGEN (D15) DOMAIN-CONTAINING PROTEIN"/>
    <property type="match status" value="1"/>
</dbReference>
<sequence>MYRALIGTSFTAIALILSSPGAAQQPAAPAQDSDTPDQTRLDEQRTSPRVPLPELPEIEDEWKDLFAEDAAEDDVALDAQDAPVDLRYEFELGPISRLKSADAFKSLSALYAERGKVVPSLAELQRRARTDSELLARLLRAEGYYDPEIVIEVDPTARDGLLLVTATVDTGPRYALGDIQITVDNEADRALVEQKLALEEKQPLVADDINGAFDRLRLGLGESGFPFADVENPDIVVDHDTRTASYALNVKLGDNSRFGQIQVDGDPLFSAKHLGRLARFKPGDVYDTREIEDLRRALIATGLVSTASITPRRGEAQADGTVPVDLIVTLTPAPQRTLAGQLGYSTTDGFRIEASWQHRNLVRPQGQVTFRGVLGTEEQRLSADLRRSNWKQRDRTLAARVEASVEDRDAYYARTLGLGAFIERETNLIWQKAWTYRFGAELQASEERDRSLKIAPGFAPLRTFIIAAAPVQIAYDGTDDLLDPKRGFRLGGWASPEASFQDGFFGYTRAQIDGSAYLPMMDDNLIFAGRARIGTIFGATRARIAPSRRFYSGGGGSVRGYGYQDVGPQDDEGDPLGGRSLMEFSLEARYRFGNIGVVPFIDAGQIDTRPYPRFRDLQFGAGIGVRYYTNFGPVRIDVATPLNRQQGDSRVAVYVSIGQAF</sequence>
<evidence type="ECO:0000256" key="1">
    <source>
        <dbReference type="ARBA" id="ARBA00004370"/>
    </source>
</evidence>
<dbReference type="GO" id="GO:0019867">
    <property type="term" value="C:outer membrane"/>
    <property type="evidence" value="ECO:0007669"/>
    <property type="project" value="InterPro"/>
</dbReference>
<comment type="caution">
    <text evidence="7">The sequence shown here is derived from an EMBL/GenBank/DDBJ whole genome shotgun (WGS) entry which is preliminary data.</text>
</comment>
<evidence type="ECO:0000256" key="3">
    <source>
        <dbReference type="ARBA" id="ARBA00023136"/>
    </source>
</evidence>
<feature type="domain" description="POTRA" evidence="6">
    <location>
        <begin position="256"/>
        <end position="333"/>
    </location>
</feature>
<evidence type="ECO:0000313" key="7">
    <source>
        <dbReference type="EMBL" id="MBB4633575.1"/>
    </source>
</evidence>
<gene>
    <name evidence="7" type="ORF">GGQ98_003220</name>
</gene>
<keyword evidence="8" id="KW-1185">Reference proteome</keyword>
<feature type="region of interest" description="Disordered" evidence="4">
    <location>
        <begin position="22"/>
        <end position="54"/>
    </location>
</feature>